<evidence type="ECO:0000313" key="1">
    <source>
        <dbReference type="EMBL" id="KAH0224919.1"/>
    </source>
</evidence>
<accession>A0A9P8K8R0</accession>
<sequence>MLPAMGDTTAAIVWGIPVNPVDFLCNLDAFHKALPTINSLRLCNQFGKGENAGITKLPKELIEFIIEELLTLHRGHEENLLHGWSKTYCCFEGSCRPSDHVDGGDLDMWEDVVESAETDLLKAHPEWRTANCFDFPANYQELLDEEVTSRLDELADEYAWEGCFQTKMEWEGKIRKHMAANGNNDILRRQFGLEAFVMHENLDSSTIAYLKGNVERYSHNKAFPEKATICYLVLPTQSAQWKLRLDPISRESGDYFGESASSMLLDRNSLDLTEEHQKRFARVMLRLALKPSVHPSQLYKTLSATSSIGDSSSLRQIPLPAANENASAEAREKKDAITTRRIQALDESQWPKLMFLVSTNCCES</sequence>
<feature type="non-terminal residue" evidence="1">
    <location>
        <position position="364"/>
    </location>
</feature>
<reference evidence="1" key="2">
    <citation type="submission" date="2021-08" db="EMBL/GenBank/DDBJ databases">
        <authorList>
            <person name="Gostincar C."/>
            <person name="Sun X."/>
            <person name="Song Z."/>
            <person name="Gunde-Cimerman N."/>
        </authorList>
    </citation>
    <scope>NUCLEOTIDE SEQUENCE</scope>
    <source>
        <strain evidence="1">EXF-8016</strain>
    </source>
</reference>
<dbReference type="EMBL" id="JAHFYH010000016">
    <property type="protein sequence ID" value="KAH0224919.1"/>
    <property type="molecule type" value="Genomic_DNA"/>
</dbReference>
<comment type="caution">
    <text evidence="1">The sequence shown here is derived from an EMBL/GenBank/DDBJ whole genome shotgun (WGS) entry which is preliminary data.</text>
</comment>
<gene>
    <name evidence="1" type="ORF">KCV03_g3232</name>
</gene>
<name>A0A9P8K8R0_AURME</name>
<protein>
    <submittedName>
        <fullName evidence="1">Uncharacterized protein</fullName>
    </submittedName>
</protein>
<evidence type="ECO:0000313" key="2">
    <source>
        <dbReference type="Proteomes" id="UP000767238"/>
    </source>
</evidence>
<dbReference type="AlphaFoldDB" id="A0A9P8K8R0"/>
<dbReference type="OrthoDB" id="3795850at2759"/>
<dbReference type="Proteomes" id="UP000767238">
    <property type="component" value="Unassembled WGS sequence"/>
</dbReference>
<proteinExistence type="predicted"/>
<organism evidence="1 2">
    <name type="scientific">Aureobasidium melanogenum</name>
    <name type="common">Aureobasidium pullulans var. melanogenum</name>
    <dbReference type="NCBI Taxonomy" id="46634"/>
    <lineage>
        <taxon>Eukaryota</taxon>
        <taxon>Fungi</taxon>
        <taxon>Dikarya</taxon>
        <taxon>Ascomycota</taxon>
        <taxon>Pezizomycotina</taxon>
        <taxon>Dothideomycetes</taxon>
        <taxon>Dothideomycetidae</taxon>
        <taxon>Dothideales</taxon>
        <taxon>Saccotheciaceae</taxon>
        <taxon>Aureobasidium</taxon>
    </lineage>
</organism>
<reference evidence="1" key="1">
    <citation type="journal article" date="2021" name="J Fungi (Basel)">
        <title>Virulence traits and population genomics of the black yeast Aureobasidium melanogenum.</title>
        <authorList>
            <person name="Cernosa A."/>
            <person name="Sun X."/>
            <person name="Gostincar C."/>
            <person name="Fang C."/>
            <person name="Gunde-Cimerman N."/>
            <person name="Song Z."/>
        </authorList>
    </citation>
    <scope>NUCLEOTIDE SEQUENCE</scope>
    <source>
        <strain evidence="1">EXF-8016</strain>
    </source>
</reference>